<dbReference type="EMBL" id="AGXA01000011">
    <property type="protein sequence ID" value="EKU93930.1"/>
    <property type="molecule type" value="Genomic_DNA"/>
</dbReference>
<dbReference type="HOGENOM" id="CLU_743338_0_0_9"/>
<sequence length="364" mass="41952">MVKTYLPFRFRYTPIVQTVLIKFTKDPDYLYHSLELQVFDQNGKRYAQVLAWRPDGYKDVYQEAGLSLDQGELNMVVGGRGVGDFQETASFGPTTFEEADGQVRIKFSFTDKNRREIAFSVVEDLEDGVHLSWLPSIGAQWDNPTSVPLFFLYEFDFVKKNGSQLDFTIDGVDHHVDPYAFPKGFQSRLDIEYSLESVMTNFNEAREEALLELDLDESGKASQGDQDYHYQIAGAKPHLEKMVMKEGHHPVAVEFEPAFPDYTEIEESVPQFGQFSIKPSQELGDLTGKYNVVKQENKVIINLAFSEGWNPNQGETYFDLIRQRTTTRLTDWYKSLQCTEIIDLDDMTVSVKWKRVDPDRHQQL</sequence>
<evidence type="ECO:0000313" key="1">
    <source>
        <dbReference type="EMBL" id="EKU93930.1"/>
    </source>
</evidence>
<keyword evidence="2" id="KW-1185">Reference proteome</keyword>
<accession>K9EXJ7</accession>
<organism evidence="1 2">
    <name type="scientific">Alloiococcus otitis ATCC 51267</name>
    <dbReference type="NCBI Taxonomy" id="883081"/>
    <lineage>
        <taxon>Bacteria</taxon>
        <taxon>Bacillati</taxon>
        <taxon>Bacillota</taxon>
        <taxon>Bacilli</taxon>
        <taxon>Lactobacillales</taxon>
        <taxon>Carnobacteriaceae</taxon>
        <taxon>Alloiococcus</taxon>
    </lineage>
</organism>
<proteinExistence type="predicted"/>
<comment type="caution">
    <text evidence="1">The sequence shown here is derived from an EMBL/GenBank/DDBJ whole genome shotgun (WGS) entry which is preliminary data.</text>
</comment>
<dbReference type="RefSeq" id="WP_003777104.1">
    <property type="nucleotide sequence ID" value="NZ_JH992958.1"/>
</dbReference>
<dbReference type="eggNOG" id="ENOG502Z9HY">
    <property type="taxonomic scope" value="Bacteria"/>
</dbReference>
<dbReference type="OrthoDB" id="4823114at2"/>
<protein>
    <submittedName>
        <fullName evidence="1">Uncharacterized protein</fullName>
    </submittedName>
</protein>
<name>K9EXJ7_9LACT</name>
<reference evidence="1 2" key="1">
    <citation type="submission" date="2012-09" db="EMBL/GenBank/DDBJ databases">
        <title>The Genome Sequence of Alloiococcus otitis ATCC 51267.</title>
        <authorList>
            <consortium name="The Broad Institute Genome Sequencing Platform"/>
            <person name="Earl A."/>
            <person name="Ward D."/>
            <person name="Feldgarden M."/>
            <person name="Gevers D."/>
            <person name="Huys G."/>
            <person name="Walker B."/>
            <person name="Young S.K."/>
            <person name="Zeng Q."/>
            <person name="Gargeya S."/>
            <person name="Fitzgerald M."/>
            <person name="Haas B."/>
            <person name="Abouelleil A."/>
            <person name="Alvarado L."/>
            <person name="Arachchi H.M."/>
            <person name="Berlin A.M."/>
            <person name="Chapman S.B."/>
            <person name="Goldberg J."/>
            <person name="Griggs A."/>
            <person name="Gujja S."/>
            <person name="Hansen M."/>
            <person name="Howarth C."/>
            <person name="Imamovic A."/>
            <person name="Larimer J."/>
            <person name="McCowen C."/>
            <person name="Montmayeur A."/>
            <person name="Murphy C."/>
            <person name="Neiman D."/>
            <person name="Pearson M."/>
            <person name="Priest M."/>
            <person name="Roberts A."/>
            <person name="Saif S."/>
            <person name="Shea T."/>
            <person name="Sisk P."/>
            <person name="Sykes S."/>
            <person name="Wortman J."/>
            <person name="Nusbaum C."/>
            <person name="Birren B."/>
        </authorList>
    </citation>
    <scope>NUCLEOTIDE SEQUENCE [LARGE SCALE GENOMIC DNA]</scope>
    <source>
        <strain evidence="1 2">ATCC 51267</strain>
    </source>
</reference>
<dbReference type="Proteomes" id="UP000009875">
    <property type="component" value="Unassembled WGS sequence"/>
</dbReference>
<gene>
    <name evidence="1" type="ORF">HMPREF9698_00526</name>
</gene>
<dbReference type="AlphaFoldDB" id="K9EXJ7"/>
<evidence type="ECO:0000313" key="2">
    <source>
        <dbReference type="Proteomes" id="UP000009875"/>
    </source>
</evidence>